<protein>
    <submittedName>
        <fullName evidence="1">SFRICE_007674</fullName>
    </submittedName>
</protein>
<reference evidence="1" key="1">
    <citation type="submission" date="2016-07" db="EMBL/GenBank/DDBJ databases">
        <authorList>
            <person name="Bretaudeau A."/>
        </authorList>
    </citation>
    <scope>NUCLEOTIDE SEQUENCE</scope>
    <source>
        <strain evidence="1">Rice</strain>
        <tissue evidence="1">Whole body</tissue>
    </source>
</reference>
<name>A0A2H1WIN8_SPOFR</name>
<dbReference type="EMBL" id="ODYU01008931">
    <property type="protein sequence ID" value="SOQ52940.1"/>
    <property type="molecule type" value="Genomic_DNA"/>
</dbReference>
<organism evidence="1">
    <name type="scientific">Spodoptera frugiperda</name>
    <name type="common">Fall armyworm</name>
    <dbReference type="NCBI Taxonomy" id="7108"/>
    <lineage>
        <taxon>Eukaryota</taxon>
        <taxon>Metazoa</taxon>
        <taxon>Ecdysozoa</taxon>
        <taxon>Arthropoda</taxon>
        <taxon>Hexapoda</taxon>
        <taxon>Insecta</taxon>
        <taxon>Pterygota</taxon>
        <taxon>Neoptera</taxon>
        <taxon>Endopterygota</taxon>
        <taxon>Lepidoptera</taxon>
        <taxon>Glossata</taxon>
        <taxon>Ditrysia</taxon>
        <taxon>Noctuoidea</taxon>
        <taxon>Noctuidae</taxon>
        <taxon>Amphipyrinae</taxon>
        <taxon>Spodoptera</taxon>
    </lineage>
</organism>
<proteinExistence type="predicted"/>
<gene>
    <name evidence="1" type="ORF">SFRICE_007674</name>
</gene>
<dbReference type="AlphaFoldDB" id="A0A2H1WIN8"/>
<accession>A0A2H1WIN8</accession>
<evidence type="ECO:0000313" key="1">
    <source>
        <dbReference type="EMBL" id="SOQ52940.1"/>
    </source>
</evidence>
<sequence>MRCMDHSCWQSGHRLFCFTHKDMQQKWKLWLHSPHTTTQSCLPYESFLLSPWQRRQASVEKNTAQISQINIFFIKIYLKIKKTDETRRFIFSTLSNILVRQSISLFVVSNMPVIEQTYYLMVLVINQKLSMFFDHELLMQ</sequence>